<dbReference type="InterPro" id="IPR045186">
    <property type="entry name" value="Indole-3-glycerol_P_synth"/>
</dbReference>
<proteinExistence type="inferred from homology"/>
<name>A0ABT7QLL1_9GAMM</name>
<evidence type="ECO:0000256" key="3">
    <source>
        <dbReference type="ARBA" id="ARBA00022605"/>
    </source>
</evidence>
<organism evidence="10 11">
    <name type="scientific">Candidatus Doriopsillibacter californiensis</name>
    <dbReference type="NCBI Taxonomy" id="2970740"/>
    <lineage>
        <taxon>Bacteria</taxon>
        <taxon>Pseudomonadati</taxon>
        <taxon>Pseudomonadota</taxon>
        <taxon>Gammaproteobacteria</taxon>
        <taxon>Candidatus Tethybacterales</taxon>
        <taxon>Candidatus Persebacteraceae</taxon>
        <taxon>Candidatus Doriopsillibacter</taxon>
    </lineage>
</organism>
<dbReference type="Pfam" id="PF00218">
    <property type="entry name" value="IGPS"/>
    <property type="match status" value="1"/>
</dbReference>
<comment type="similarity">
    <text evidence="8">Belongs to the TrpC family.</text>
</comment>
<dbReference type="HAMAP" id="MF_00134_B">
    <property type="entry name" value="IGPS_B"/>
    <property type="match status" value="1"/>
</dbReference>
<comment type="pathway">
    <text evidence="2 8">Amino-acid biosynthesis; L-tryptophan biosynthesis; L-tryptophan from chorismate: step 4/5.</text>
</comment>
<evidence type="ECO:0000256" key="5">
    <source>
        <dbReference type="ARBA" id="ARBA00022822"/>
    </source>
</evidence>
<dbReference type="NCBIfam" id="NF001373">
    <property type="entry name" value="PRK00278.1-6"/>
    <property type="match status" value="1"/>
</dbReference>
<dbReference type="InterPro" id="IPR013785">
    <property type="entry name" value="Aldolase_TIM"/>
</dbReference>
<protein>
    <recommendedName>
        <fullName evidence="8">Indole-3-glycerol phosphate synthase</fullName>
        <shortName evidence="8">IGPS</shortName>
        <ecNumber evidence="8">4.1.1.48</ecNumber>
    </recommendedName>
</protein>
<evidence type="ECO:0000313" key="11">
    <source>
        <dbReference type="Proteomes" id="UP001168167"/>
    </source>
</evidence>
<dbReference type="InterPro" id="IPR011060">
    <property type="entry name" value="RibuloseP-bd_barrel"/>
</dbReference>
<evidence type="ECO:0000256" key="2">
    <source>
        <dbReference type="ARBA" id="ARBA00004696"/>
    </source>
</evidence>
<sequence>MSLRPPNFLLNTPAFLQRIVADKRCEVARRRQNESLITVQQRASAVPPPRDFVAALQSPNSRLPVIAEIKKKSPSKGLLRADFDPATLASQYEAGGATCLSVLTDTPYFGGKDAHLQQARAACMLPILRKDFMLEEWQIYESRALEADAVLLIVAALTPELMHSMAQAAHKLGMAVLTESHTAEELEMALTVPNALIGINNRNLHTFEVSLQTSINLLPLAHATTPRPLTVAESGIASNADIKSLTAAGVDAFLIGETFMRASDPGTALRQLFAD</sequence>
<reference evidence="10" key="1">
    <citation type="submission" date="2022-08" db="EMBL/GenBank/DDBJ databases">
        <authorList>
            <person name="Dzunkova M."/>
            <person name="La Clair J."/>
            <person name="Tyml T."/>
            <person name="Doud D."/>
            <person name="Schulz F."/>
            <person name="Piquer S."/>
            <person name="Porcel Sanchis D."/>
            <person name="Osborn A."/>
            <person name="Robinson D."/>
            <person name="Louie K.B."/>
            <person name="Bowen B.P."/>
            <person name="Bowers R."/>
            <person name="Lee J."/>
            <person name="Arnau Llombart V."/>
            <person name="Diaz Villanueva W."/>
            <person name="Gosliner T."/>
            <person name="Northen T."/>
            <person name="Cheng J.-F."/>
            <person name="Burkart M.D."/>
            <person name="Woyke T."/>
        </authorList>
    </citation>
    <scope>NUCLEOTIDE SEQUENCE</scope>
    <source>
        <strain evidence="10">Df01</strain>
    </source>
</reference>
<dbReference type="GO" id="GO:0004425">
    <property type="term" value="F:indole-3-glycerol-phosphate synthase activity"/>
    <property type="evidence" value="ECO:0007669"/>
    <property type="project" value="UniProtKB-EC"/>
</dbReference>
<dbReference type="NCBIfam" id="NF001377">
    <property type="entry name" value="PRK00278.2-4"/>
    <property type="match status" value="1"/>
</dbReference>
<evidence type="ECO:0000256" key="7">
    <source>
        <dbReference type="ARBA" id="ARBA00023239"/>
    </source>
</evidence>
<evidence type="ECO:0000313" key="10">
    <source>
        <dbReference type="EMBL" id="MDM5147596.1"/>
    </source>
</evidence>
<dbReference type="Gene3D" id="3.20.20.70">
    <property type="entry name" value="Aldolase class I"/>
    <property type="match status" value="1"/>
</dbReference>
<dbReference type="Proteomes" id="UP001168167">
    <property type="component" value="Unassembled WGS sequence"/>
</dbReference>
<comment type="caution">
    <text evidence="10">The sequence shown here is derived from an EMBL/GenBank/DDBJ whole genome shotgun (WGS) entry which is preliminary data.</text>
</comment>
<feature type="domain" description="Indole-3-glycerol phosphate synthase" evidence="9">
    <location>
        <begin position="16"/>
        <end position="272"/>
    </location>
</feature>
<comment type="catalytic activity">
    <reaction evidence="1 8">
        <text>1-(2-carboxyphenylamino)-1-deoxy-D-ribulose 5-phosphate + H(+) = (1S,2R)-1-C-(indol-3-yl)glycerol 3-phosphate + CO2 + H2O</text>
        <dbReference type="Rhea" id="RHEA:23476"/>
        <dbReference type="ChEBI" id="CHEBI:15377"/>
        <dbReference type="ChEBI" id="CHEBI:15378"/>
        <dbReference type="ChEBI" id="CHEBI:16526"/>
        <dbReference type="ChEBI" id="CHEBI:58613"/>
        <dbReference type="ChEBI" id="CHEBI:58866"/>
        <dbReference type="EC" id="4.1.1.48"/>
    </reaction>
</comment>
<dbReference type="InterPro" id="IPR013798">
    <property type="entry name" value="Indole-3-glycerol_P_synth_dom"/>
</dbReference>
<evidence type="ECO:0000256" key="6">
    <source>
        <dbReference type="ARBA" id="ARBA00023141"/>
    </source>
</evidence>
<dbReference type="EMBL" id="JANQAO010000002">
    <property type="protein sequence ID" value="MDM5147596.1"/>
    <property type="molecule type" value="Genomic_DNA"/>
</dbReference>
<dbReference type="PROSITE" id="PS00614">
    <property type="entry name" value="IGPS"/>
    <property type="match status" value="1"/>
</dbReference>
<evidence type="ECO:0000256" key="1">
    <source>
        <dbReference type="ARBA" id="ARBA00001633"/>
    </source>
</evidence>
<gene>
    <name evidence="8 10" type="primary">trpC</name>
    <name evidence="10" type="ORF">NQX30_04325</name>
</gene>
<keyword evidence="6 8" id="KW-0057">Aromatic amino acid biosynthesis</keyword>
<dbReference type="InterPro" id="IPR001468">
    <property type="entry name" value="Indole-3-GlycerolPSynthase_CS"/>
</dbReference>
<accession>A0ABT7QLL1</accession>
<keyword evidence="3 8" id="KW-0028">Amino-acid biosynthesis</keyword>
<keyword evidence="5 8" id="KW-0822">Tryptophan biosynthesis</keyword>
<dbReference type="PANTHER" id="PTHR22854">
    <property type="entry name" value="TRYPTOPHAN BIOSYNTHESIS PROTEIN"/>
    <property type="match status" value="1"/>
</dbReference>
<dbReference type="SUPFAM" id="SSF51366">
    <property type="entry name" value="Ribulose-phoshate binding barrel"/>
    <property type="match status" value="1"/>
</dbReference>
<evidence type="ECO:0000259" key="9">
    <source>
        <dbReference type="Pfam" id="PF00218"/>
    </source>
</evidence>
<keyword evidence="7 8" id="KW-0456">Lyase</keyword>
<reference evidence="10" key="2">
    <citation type="journal article" date="2023" name="Microbiome">
        <title>Synthase-selected sorting approach identifies a beta-lactone synthase in a nudibranch symbiotic bacterium.</title>
        <authorList>
            <person name="Dzunkova M."/>
            <person name="La Clair J.J."/>
            <person name="Tyml T."/>
            <person name="Doud D."/>
            <person name="Schulz F."/>
            <person name="Piquer-Esteban S."/>
            <person name="Porcel Sanchis D."/>
            <person name="Osborn A."/>
            <person name="Robinson D."/>
            <person name="Louie K.B."/>
            <person name="Bowen B.P."/>
            <person name="Bowers R.M."/>
            <person name="Lee J."/>
            <person name="Arnau V."/>
            <person name="Diaz-Villanueva W."/>
            <person name="Stepanauskas R."/>
            <person name="Gosliner T."/>
            <person name="Date S.V."/>
            <person name="Northen T.R."/>
            <person name="Cheng J.F."/>
            <person name="Burkart M.D."/>
            <person name="Woyke T."/>
        </authorList>
    </citation>
    <scope>NUCLEOTIDE SEQUENCE</scope>
    <source>
        <strain evidence="10">Df01</strain>
    </source>
</reference>
<keyword evidence="4 8" id="KW-0210">Decarboxylase</keyword>
<dbReference type="EC" id="4.1.1.48" evidence="8"/>
<evidence type="ECO:0000256" key="8">
    <source>
        <dbReference type="HAMAP-Rule" id="MF_00134"/>
    </source>
</evidence>
<dbReference type="PANTHER" id="PTHR22854:SF2">
    <property type="entry name" value="INDOLE-3-GLYCEROL-PHOSPHATE SYNTHASE"/>
    <property type="match status" value="1"/>
</dbReference>
<dbReference type="CDD" id="cd00331">
    <property type="entry name" value="IGPS"/>
    <property type="match status" value="1"/>
</dbReference>
<evidence type="ECO:0000256" key="4">
    <source>
        <dbReference type="ARBA" id="ARBA00022793"/>
    </source>
</evidence>
<keyword evidence="11" id="KW-1185">Reference proteome</keyword>